<proteinExistence type="predicted"/>
<dbReference type="Proteomes" id="UP001304769">
    <property type="component" value="Unassembled WGS sequence"/>
</dbReference>
<feature type="region of interest" description="Disordered" evidence="1">
    <location>
        <begin position="91"/>
        <end position="182"/>
    </location>
</feature>
<feature type="transmembrane region" description="Helical" evidence="2">
    <location>
        <begin position="49"/>
        <end position="71"/>
    </location>
</feature>
<feature type="compositionally biased region" description="Polar residues" evidence="1">
    <location>
        <begin position="95"/>
        <end position="104"/>
    </location>
</feature>
<gene>
    <name evidence="3" type="ORF">SPF06_05770</name>
</gene>
<evidence type="ECO:0000313" key="4">
    <source>
        <dbReference type="Proteomes" id="UP001304769"/>
    </source>
</evidence>
<keyword evidence="4" id="KW-1185">Reference proteome</keyword>
<reference evidence="3 4" key="1">
    <citation type="submission" date="2023-12" db="EMBL/GenBank/DDBJ databases">
        <title>Sinomonas terricola sp. nov, isolated from litchi orchard soil in Guangdong, PR China.</title>
        <authorList>
            <person name="Jiaxin W."/>
            <person name="Yang Z."/>
            <person name="Honghui Z."/>
        </authorList>
    </citation>
    <scope>NUCLEOTIDE SEQUENCE [LARGE SCALE GENOMIC DNA]</scope>
    <source>
        <strain evidence="3 4">JGH33</strain>
    </source>
</reference>
<organism evidence="3 4">
    <name type="scientific">Sinomonas terricola</name>
    <dbReference type="NCBI Taxonomy" id="3110330"/>
    <lineage>
        <taxon>Bacteria</taxon>
        <taxon>Bacillati</taxon>
        <taxon>Actinomycetota</taxon>
        <taxon>Actinomycetes</taxon>
        <taxon>Micrococcales</taxon>
        <taxon>Micrococcaceae</taxon>
        <taxon>Sinomonas</taxon>
    </lineage>
</organism>
<sequence>MWAAGLCLAGACASALLAVPAVVFVVCAFVLVIALFWRSRARRSDGKGFVPNAFVWAALAALVLSLGATALRAVIPEGGLQWGQTTAIRAGDAQPASSGPTTAASPVATQASTASNAAASVPPSSAPPTRVASEPKPSAPPAPVAPVVSAPVVPPSSAAPSPAPTKCSQSLPLGLLPTKNCG</sequence>
<dbReference type="RefSeq" id="WP_323278009.1">
    <property type="nucleotide sequence ID" value="NZ_JAYGGQ010000002.1"/>
</dbReference>
<feature type="compositionally biased region" description="Low complexity" evidence="1">
    <location>
        <begin position="145"/>
        <end position="160"/>
    </location>
</feature>
<dbReference type="EMBL" id="JAYGGQ010000002">
    <property type="protein sequence ID" value="MEA5454228.1"/>
    <property type="molecule type" value="Genomic_DNA"/>
</dbReference>
<evidence type="ECO:0000313" key="3">
    <source>
        <dbReference type="EMBL" id="MEA5454228.1"/>
    </source>
</evidence>
<keyword evidence="2" id="KW-0812">Transmembrane</keyword>
<protein>
    <submittedName>
        <fullName evidence="3">Uncharacterized protein</fullName>
    </submittedName>
</protein>
<feature type="transmembrane region" description="Helical" evidence="2">
    <location>
        <begin position="15"/>
        <end position="37"/>
    </location>
</feature>
<comment type="caution">
    <text evidence="3">The sequence shown here is derived from an EMBL/GenBank/DDBJ whole genome shotgun (WGS) entry which is preliminary data.</text>
</comment>
<evidence type="ECO:0000256" key="2">
    <source>
        <dbReference type="SAM" id="Phobius"/>
    </source>
</evidence>
<evidence type="ECO:0000256" key="1">
    <source>
        <dbReference type="SAM" id="MobiDB-lite"/>
    </source>
</evidence>
<name>A0ABU5T3H9_9MICC</name>
<accession>A0ABU5T3H9</accession>
<feature type="compositionally biased region" description="Low complexity" evidence="1">
    <location>
        <begin position="107"/>
        <end position="136"/>
    </location>
</feature>
<keyword evidence="2" id="KW-0472">Membrane</keyword>
<keyword evidence="2" id="KW-1133">Transmembrane helix</keyword>